<sequence length="339" mass="39914">MIKDLLRKIKESDSDNLNLYFVTRKLKKGIKARAKVLEKYEFTVYSVDIDDEIREHLYDLTIKQFDNVVEKELETTPFEVISDDIKKIFTYDMTNRAMSFADVVNNQLANKSLLNKINDLSDLLKEEELWAYSVGFYDESDDDWFYTFRKILRGKVVVDEENRKSKKQKVNFFRAKFDVDNSKLEMLHGETVNLDEKVDCIFYNEVFYILQRTQFEQITGMAEEFKVEAQNVVEELKKTNLFEGLELLEQHVEDKPPLHKKLVRLKKVNTYQNLKIKDINRMLKIAKKYGGILRKDKSGKLLIESKEDIDLTIKVLVDYFKKGEFSGNSYGTYSGKQIS</sequence>
<proteinExistence type="predicted"/>
<protein>
    <submittedName>
        <fullName evidence="1">DUF4868 domain-containing protein</fullName>
    </submittedName>
</protein>
<dbReference type="Pfam" id="PF16162">
    <property type="entry name" value="KwaB"/>
    <property type="match status" value="1"/>
</dbReference>
<dbReference type="Proteomes" id="UP000642920">
    <property type="component" value="Unassembled WGS sequence"/>
</dbReference>
<gene>
    <name evidence="1" type="ORF">JKP34_05575</name>
</gene>
<dbReference type="AlphaFoldDB" id="A0A937A6W1"/>
<dbReference type="RefSeq" id="WP_201918534.1">
    <property type="nucleotide sequence ID" value="NZ_JAERQG010000001.1"/>
</dbReference>
<dbReference type="EMBL" id="JAERQG010000001">
    <property type="protein sequence ID" value="MBL0764710.1"/>
    <property type="molecule type" value="Genomic_DNA"/>
</dbReference>
<dbReference type="InterPro" id="IPR032359">
    <property type="entry name" value="KwaB-like"/>
</dbReference>
<organism evidence="1 2">
    <name type="scientific">Marivirga atlantica</name>
    <dbReference type="NCBI Taxonomy" id="1548457"/>
    <lineage>
        <taxon>Bacteria</taxon>
        <taxon>Pseudomonadati</taxon>
        <taxon>Bacteroidota</taxon>
        <taxon>Cytophagia</taxon>
        <taxon>Cytophagales</taxon>
        <taxon>Marivirgaceae</taxon>
        <taxon>Marivirga</taxon>
    </lineage>
</organism>
<evidence type="ECO:0000313" key="1">
    <source>
        <dbReference type="EMBL" id="MBL0764710.1"/>
    </source>
</evidence>
<reference evidence="1" key="1">
    <citation type="submission" date="2021-01" db="EMBL/GenBank/DDBJ databases">
        <title>Marivirga sp. nov., isolated from intertidal surface sediments.</title>
        <authorList>
            <person name="Zhang M."/>
        </authorList>
    </citation>
    <scope>NUCLEOTIDE SEQUENCE</scope>
    <source>
        <strain evidence="1">SM1354</strain>
    </source>
</reference>
<accession>A0A937A6W1</accession>
<evidence type="ECO:0000313" key="2">
    <source>
        <dbReference type="Proteomes" id="UP000642920"/>
    </source>
</evidence>
<keyword evidence="2" id="KW-1185">Reference proteome</keyword>
<name>A0A937A6W1_9BACT</name>
<comment type="caution">
    <text evidence="1">The sequence shown here is derived from an EMBL/GenBank/DDBJ whole genome shotgun (WGS) entry which is preliminary data.</text>
</comment>